<dbReference type="GO" id="GO:0005634">
    <property type="term" value="C:nucleus"/>
    <property type="evidence" value="ECO:0007669"/>
    <property type="project" value="UniProtKB-SubCell"/>
</dbReference>
<dbReference type="STRING" id="1561998.A0A1I7USY2"/>
<feature type="domain" description="YEATS" evidence="4">
    <location>
        <begin position="1"/>
        <end position="149"/>
    </location>
</feature>
<dbReference type="InterPro" id="IPR055129">
    <property type="entry name" value="YEATS_dom"/>
</dbReference>
<evidence type="ECO:0000313" key="6">
    <source>
        <dbReference type="WBParaSite" id="Csp11.Scaffold630.g19028.t1"/>
    </source>
</evidence>
<dbReference type="PROSITE" id="PS51037">
    <property type="entry name" value="YEATS"/>
    <property type="match status" value="1"/>
</dbReference>
<evidence type="ECO:0000259" key="4">
    <source>
        <dbReference type="PROSITE" id="PS51037"/>
    </source>
</evidence>
<dbReference type="AlphaFoldDB" id="A0A1I7USY2"/>
<dbReference type="Pfam" id="PF03366">
    <property type="entry name" value="YEATS"/>
    <property type="match status" value="1"/>
</dbReference>
<sequence length="281" mass="32685">MHIVEVLIGHSSTKLAQPWENGHTHKWTLFVKPANKKYEDFPDTKLIQKVKFEIHQTYVQPVRVVTKPPFRISETGFASFTTVVTIYLNLPNEMERKIPYELKLFTGEHDIQWETQKLALKTENVPAWYLEQMRIYEKPKKRKASMISSSNDEKSPREHKKAPPPPPVKSDHDKYKSDKESSSKSKKSKEIPKIQIEKPSDSRKEKKKYEEVEKVKSPEELTKRLNECSDSYVIYKASEFLLTLPDTKLSSSTLQLTFDLSKCNSDTLLEIGKILKMKKSK</sequence>
<dbReference type="InterPro" id="IPR005033">
    <property type="entry name" value="YEATS"/>
</dbReference>
<evidence type="ECO:0000313" key="5">
    <source>
        <dbReference type="Proteomes" id="UP000095282"/>
    </source>
</evidence>
<reference evidence="6" key="1">
    <citation type="submission" date="2016-11" db="UniProtKB">
        <authorList>
            <consortium name="WormBaseParasite"/>
        </authorList>
    </citation>
    <scope>IDENTIFICATION</scope>
</reference>
<feature type="compositionally biased region" description="Basic and acidic residues" evidence="3">
    <location>
        <begin position="169"/>
        <end position="214"/>
    </location>
</feature>
<organism evidence="5 6">
    <name type="scientific">Caenorhabditis tropicalis</name>
    <dbReference type="NCBI Taxonomy" id="1561998"/>
    <lineage>
        <taxon>Eukaryota</taxon>
        <taxon>Metazoa</taxon>
        <taxon>Ecdysozoa</taxon>
        <taxon>Nematoda</taxon>
        <taxon>Chromadorea</taxon>
        <taxon>Rhabditida</taxon>
        <taxon>Rhabditina</taxon>
        <taxon>Rhabditomorpha</taxon>
        <taxon>Rhabditoidea</taxon>
        <taxon>Rhabditidae</taxon>
        <taxon>Peloderinae</taxon>
        <taxon>Caenorhabditis</taxon>
    </lineage>
</organism>
<evidence type="ECO:0000256" key="3">
    <source>
        <dbReference type="SAM" id="MobiDB-lite"/>
    </source>
</evidence>
<dbReference type="InterPro" id="IPR038704">
    <property type="entry name" value="YEAST_sf"/>
</dbReference>
<keyword evidence="1 2" id="KW-0539">Nucleus</keyword>
<dbReference type="eggNOG" id="KOG3149">
    <property type="taxonomic scope" value="Eukaryota"/>
</dbReference>
<dbReference type="Gene3D" id="2.60.40.1970">
    <property type="entry name" value="YEATS domain"/>
    <property type="match status" value="1"/>
</dbReference>
<dbReference type="Proteomes" id="UP000095282">
    <property type="component" value="Unplaced"/>
</dbReference>
<dbReference type="WBParaSite" id="Csp11.Scaffold630.g19028.t1">
    <property type="protein sequence ID" value="Csp11.Scaffold630.g19028.t1"/>
    <property type="gene ID" value="Csp11.Scaffold630.g19028"/>
</dbReference>
<feature type="region of interest" description="Disordered" evidence="3">
    <location>
        <begin position="140"/>
        <end position="214"/>
    </location>
</feature>
<dbReference type="PANTHER" id="PTHR23195">
    <property type="entry name" value="YEATS DOMAIN"/>
    <property type="match status" value="1"/>
</dbReference>
<evidence type="ECO:0000256" key="2">
    <source>
        <dbReference type="PROSITE-ProRule" id="PRU00376"/>
    </source>
</evidence>
<comment type="subcellular location">
    <subcellularLocation>
        <location evidence="2">Nucleus</location>
    </subcellularLocation>
</comment>
<proteinExistence type="predicted"/>
<protein>
    <submittedName>
        <fullName evidence="6">AHD domain-containing protein</fullName>
    </submittedName>
</protein>
<dbReference type="GO" id="GO:0006355">
    <property type="term" value="P:regulation of DNA-templated transcription"/>
    <property type="evidence" value="ECO:0007669"/>
    <property type="project" value="InterPro"/>
</dbReference>
<name>A0A1I7USY2_9PELO</name>
<keyword evidence="5" id="KW-1185">Reference proteome</keyword>
<accession>A0A1I7USY2</accession>
<evidence type="ECO:0000256" key="1">
    <source>
        <dbReference type="ARBA" id="ARBA00023242"/>
    </source>
</evidence>